<dbReference type="Pfam" id="PF01794">
    <property type="entry name" value="Ferric_reduct"/>
    <property type="match status" value="1"/>
</dbReference>
<dbReference type="PATRIC" id="fig|1292034.3.peg.2556"/>
<organism evidence="9 10">
    <name type="scientific">Caulobacter vibrioides OR37</name>
    <dbReference type="NCBI Taxonomy" id="1292034"/>
    <lineage>
        <taxon>Bacteria</taxon>
        <taxon>Pseudomonadati</taxon>
        <taxon>Pseudomonadota</taxon>
        <taxon>Alphaproteobacteria</taxon>
        <taxon>Caulobacterales</taxon>
        <taxon>Caulobacteraceae</taxon>
        <taxon>Caulobacter</taxon>
    </lineage>
</organism>
<comment type="cofactor">
    <cofactor evidence="7">
        <name>heme b</name>
        <dbReference type="ChEBI" id="CHEBI:60344"/>
    </cofactor>
    <text evidence="7">Binds 1 heme b (iron(II)-protoporphyrin IX) group per subunit.</text>
</comment>
<keyword evidence="10" id="KW-1185">Reference proteome</keyword>
<dbReference type="AlphaFoldDB" id="R0E7I2"/>
<dbReference type="PROSITE" id="PS51257">
    <property type="entry name" value="PROKAR_LIPOPROTEIN"/>
    <property type="match status" value="1"/>
</dbReference>
<evidence type="ECO:0000256" key="4">
    <source>
        <dbReference type="ARBA" id="ARBA00022989"/>
    </source>
</evidence>
<comment type="caution">
    <text evidence="9">The sequence shown here is derived from an EMBL/GenBank/DDBJ whole genome shotgun (WGS) entry which is preliminary data.</text>
</comment>
<reference evidence="9 10" key="1">
    <citation type="journal article" date="2013" name="Genome Announc.">
        <title>Draft Genome Sequence for Caulobacter sp. Strain OR37, a Bacterium Tolerant to Heavy Metals.</title>
        <authorList>
            <person name="Utturkar S.M."/>
            <person name="Bollmann A."/>
            <person name="Brzoska R.M."/>
            <person name="Klingeman D.M."/>
            <person name="Epstein S.E."/>
            <person name="Palumbo A.V."/>
            <person name="Brown S.D."/>
        </authorList>
    </citation>
    <scope>NUCLEOTIDE SEQUENCE [LARGE SCALE GENOMIC DNA]</scope>
    <source>
        <strain evidence="9 10">OR37</strain>
    </source>
</reference>
<evidence type="ECO:0000313" key="9">
    <source>
        <dbReference type="EMBL" id="ENZ81463.1"/>
    </source>
</evidence>
<keyword evidence="7" id="KW-0349">Heme</keyword>
<dbReference type="GO" id="GO:0009055">
    <property type="term" value="F:electron transfer activity"/>
    <property type="evidence" value="ECO:0007669"/>
    <property type="project" value="UniProtKB-UniRule"/>
</dbReference>
<dbReference type="PANTHER" id="PTHR36964:SF1">
    <property type="entry name" value="PROTEIN-METHIONINE-SULFOXIDE REDUCTASE HEME-BINDING SUBUNIT MSRQ"/>
    <property type="match status" value="1"/>
</dbReference>
<evidence type="ECO:0000256" key="1">
    <source>
        <dbReference type="ARBA" id="ARBA00004141"/>
    </source>
</evidence>
<evidence type="ECO:0000256" key="7">
    <source>
        <dbReference type="HAMAP-Rule" id="MF_01207"/>
    </source>
</evidence>
<feature type="transmembrane region" description="Helical" evidence="7">
    <location>
        <begin position="183"/>
        <end position="201"/>
    </location>
</feature>
<dbReference type="GO" id="GO:0010181">
    <property type="term" value="F:FMN binding"/>
    <property type="evidence" value="ECO:0007669"/>
    <property type="project" value="UniProtKB-UniRule"/>
</dbReference>
<comment type="similarity">
    <text evidence="7">Belongs to the MsrQ family.</text>
</comment>
<feature type="transmembrane region" description="Helical" evidence="7">
    <location>
        <begin position="88"/>
        <end position="106"/>
    </location>
</feature>
<comment type="subunit">
    <text evidence="7">Heterodimer of a catalytic subunit (MsrP) and a heme-binding subunit (MsrQ).</text>
</comment>
<keyword evidence="5 7" id="KW-0408">Iron</keyword>
<dbReference type="eggNOG" id="COG2717">
    <property type="taxonomic scope" value="Bacteria"/>
</dbReference>
<comment type="function">
    <text evidence="7">Part of the MsrPQ system that repairs oxidized periplasmic proteins containing methionine sulfoxide residues (Met-O), using respiratory chain electrons. Thus protects these proteins from oxidative-stress damage caused by reactive species of oxygen and chlorine generated by the host defense mechanisms. MsrPQ is essential for the maintenance of envelope integrity under bleach stress, rescuing a wide series of structurally unrelated periplasmic proteins from methionine oxidation. MsrQ provides electrons for reduction to the reductase catalytic subunit MsrP, using the quinone pool of the respiratory chain.</text>
</comment>
<dbReference type="GO" id="GO:0016679">
    <property type="term" value="F:oxidoreductase activity, acting on diphenols and related substances as donors"/>
    <property type="evidence" value="ECO:0007669"/>
    <property type="project" value="TreeGrafter"/>
</dbReference>
<comment type="subcellular location">
    <subcellularLocation>
        <location evidence="7">Cell membrane</location>
        <topology evidence="7">Multi-pass membrane protein</topology>
    </subcellularLocation>
    <subcellularLocation>
        <location evidence="1">Membrane</location>
        <topology evidence="1">Multi-pass membrane protein</topology>
    </subcellularLocation>
</comment>
<protein>
    <recommendedName>
        <fullName evidence="7">Protein-methionine-sulfoxide reductase heme-binding subunit MsrQ</fullName>
    </recommendedName>
    <alternativeName>
        <fullName evidence="7">Flavocytochrome MsrQ</fullName>
    </alternativeName>
</protein>
<keyword evidence="3 7" id="KW-0812">Transmembrane</keyword>
<dbReference type="NCBIfam" id="NF003835">
    <property type="entry name" value="PRK05419.2-2"/>
    <property type="match status" value="1"/>
</dbReference>
<keyword evidence="6 7" id="KW-0472">Membrane</keyword>
<evidence type="ECO:0000256" key="2">
    <source>
        <dbReference type="ARBA" id="ARBA00022448"/>
    </source>
</evidence>
<comment type="cofactor">
    <cofactor evidence="7">
        <name>FMN</name>
        <dbReference type="ChEBI" id="CHEBI:58210"/>
    </cofactor>
    <text evidence="7">Binds 1 FMN per subunit.</text>
</comment>
<keyword evidence="7" id="KW-0479">Metal-binding</keyword>
<keyword evidence="7" id="KW-1003">Cell membrane</keyword>
<sequence precursor="true">MNQPTKRRKRPSKLRDNLVYAVVWLACFAPLVWLAWKGFNGALGANPIEALIRQLGVWGLRLLLVGLAITPAARIFKQPRLIRFRRTVGLFAFSYILLHLLSYVGVDLFFDWNQLWKDILKRPFITLGMLAFVLLIPLAVTSTNGWILRMGRAAWSRLHRLIYVIVPLGVIHYYLLVKADHRPPIVYGAILAVLLGWRIWAARSARLRL</sequence>
<keyword evidence="7" id="KW-0288">FMN</keyword>
<gene>
    <name evidence="7" type="primary">msrQ</name>
    <name evidence="9" type="ORF">OR37_02574</name>
</gene>
<evidence type="ECO:0000259" key="8">
    <source>
        <dbReference type="Pfam" id="PF01794"/>
    </source>
</evidence>
<feature type="transmembrane region" description="Helical" evidence="7">
    <location>
        <begin position="56"/>
        <end position="76"/>
    </location>
</feature>
<feature type="transmembrane region" description="Helical" evidence="7">
    <location>
        <begin position="18"/>
        <end position="36"/>
    </location>
</feature>
<evidence type="ECO:0000256" key="6">
    <source>
        <dbReference type="ARBA" id="ARBA00023136"/>
    </source>
</evidence>
<name>R0E7I2_CAUVI</name>
<keyword evidence="7" id="KW-0249">Electron transport</keyword>
<keyword evidence="2 7" id="KW-0813">Transport</keyword>
<dbReference type="GO" id="GO:0020037">
    <property type="term" value="F:heme binding"/>
    <property type="evidence" value="ECO:0007669"/>
    <property type="project" value="UniProtKB-UniRule"/>
</dbReference>
<evidence type="ECO:0000256" key="5">
    <source>
        <dbReference type="ARBA" id="ARBA00023004"/>
    </source>
</evidence>
<feature type="transmembrane region" description="Helical" evidence="7">
    <location>
        <begin position="160"/>
        <end position="177"/>
    </location>
</feature>
<keyword evidence="7" id="KW-0285">Flavoprotein</keyword>
<dbReference type="Proteomes" id="UP000013063">
    <property type="component" value="Unassembled WGS sequence"/>
</dbReference>
<feature type="domain" description="Ferric oxidoreductase" evidence="8">
    <location>
        <begin position="55"/>
        <end position="169"/>
    </location>
</feature>
<dbReference type="STRING" id="1292034.OR37_02574"/>
<dbReference type="PANTHER" id="PTHR36964">
    <property type="entry name" value="PROTEIN-METHIONINE-SULFOXIDE REDUCTASE HEME-BINDING SUBUNIT MSRQ"/>
    <property type="match status" value="1"/>
</dbReference>
<proteinExistence type="inferred from homology"/>
<evidence type="ECO:0000313" key="10">
    <source>
        <dbReference type="Proteomes" id="UP000013063"/>
    </source>
</evidence>
<dbReference type="HAMAP" id="MF_01207">
    <property type="entry name" value="MsrQ"/>
    <property type="match status" value="1"/>
</dbReference>
<dbReference type="GO" id="GO:0046872">
    <property type="term" value="F:metal ion binding"/>
    <property type="evidence" value="ECO:0007669"/>
    <property type="project" value="UniProtKB-KW"/>
</dbReference>
<keyword evidence="4 7" id="KW-1133">Transmembrane helix</keyword>
<accession>R0E7I2</accession>
<dbReference type="GO" id="GO:0005886">
    <property type="term" value="C:plasma membrane"/>
    <property type="evidence" value="ECO:0007669"/>
    <property type="project" value="UniProtKB-SubCell"/>
</dbReference>
<dbReference type="EMBL" id="APMP01000016">
    <property type="protein sequence ID" value="ENZ81463.1"/>
    <property type="molecule type" value="Genomic_DNA"/>
</dbReference>
<dbReference type="GO" id="GO:0030091">
    <property type="term" value="P:protein repair"/>
    <property type="evidence" value="ECO:0007669"/>
    <property type="project" value="UniProtKB-UniRule"/>
</dbReference>
<dbReference type="InterPro" id="IPR022837">
    <property type="entry name" value="MsrQ-like"/>
</dbReference>
<evidence type="ECO:0000256" key="3">
    <source>
        <dbReference type="ARBA" id="ARBA00022692"/>
    </source>
</evidence>
<dbReference type="InterPro" id="IPR013130">
    <property type="entry name" value="Fe3_Rdtase_TM_dom"/>
</dbReference>
<feature type="transmembrane region" description="Helical" evidence="7">
    <location>
        <begin position="126"/>
        <end position="148"/>
    </location>
</feature>